<dbReference type="Gramene" id="OB01G14700.1">
    <property type="protein sequence ID" value="OB01G14700.1"/>
    <property type="gene ID" value="OB01G14700"/>
</dbReference>
<feature type="compositionally biased region" description="Basic residues" evidence="1">
    <location>
        <begin position="462"/>
        <end position="476"/>
    </location>
</feature>
<evidence type="ECO:0000313" key="3">
    <source>
        <dbReference type="Proteomes" id="UP000006038"/>
    </source>
</evidence>
<accession>J3KWW4</accession>
<dbReference type="SUPFAM" id="SSF54236">
    <property type="entry name" value="Ubiquitin-like"/>
    <property type="match status" value="1"/>
</dbReference>
<dbReference type="AlphaFoldDB" id="J3KWW4"/>
<feature type="compositionally biased region" description="Low complexity" evidence="1">
    <location>
        <begin position="477"/>
        <end position="488"/>
    </location>
</feature>
<feature type="compositionally biased region" description="Basic residues" evidence="1">
    <location>
        <begin position="491"/>
        <end position="508"/>
    </location>
</feature>
<evidence type="ECO:0000313" key="2">
    <source>
        <dbReference type="EnsemblPlants" id="OB01G14700.1"/>
    </source>
</evidence>
<name>J3KWW4_ORYBR</name>
<dbReference type="Proteomes" id="UP000006038">
    <property type="component" value="Chromosome 1"/>
</dbReference>
<evidence type="ECO:0008006" key="4">
    <source>
        <dbReference type="Google" id="ProtNLM"/>
    </source>
</evidence>
<reference evidence="2" key="1">
    <citation type="journal article" date="2013" name="Nat. Commun.">
        <title>Whole-genome sequencing of Oryza brachyantha reveals mechanisms underlying Oryza genome evolution.</title>
        <authorList>
            <person name="Chen J."/>
            <person name="Huang Q."/>
            <person name="Gao D."/>
            <person name="Wang J."/>
            <person name="Lang Y."/>
            <person name="Liu T."/>
            <person name="Li B."/>
            <person name="Bai Z."/>
            <person name="Luis Goicoechea J."/>
            <person name="Liang C."/>
            <person name="Chen C."/>
            <person name="Zhang W."/>
            <person name="Sun S."/>
            <person name="Liao Y."/>
            <person name="Zhang X."/>
            <person name="Yang L."/>
            <person name="Song C."/>
            <person name="Wang M."/>
            <person name="Shi J."/>
            <person name="Liu G."/>
            <person name="Liu J."/>
            <person name="Zhou H."/>
            <person name="Zhou W."/>
            <person name="Yu Q."/>
            <person name="An N."/>
            <person name="Chen Y."/>
            <person name="Cai Q."/>
            <person name="Wang B."/>
            <person name="Liu B."/>
            <person name="Min J."/>
            <person name="Huang Y."/>
            <person name="Wu H."/>
            <person name="Li Z."/>
            <person name="Zhang Y."/>
            <person name="Yin Y."/>
            <person name="Song W."/>
            <person name="Jiang J."/>
            <person name="Jackson S.A."/>
            <person name="Wing R.A."/>
            <person name="Wang J."/>
            <person name="Chen M."/>
        </authorList>
    </citation>
    <scope>NUCLEOTIDE SEQUENCE [LARGE SCALE GENOMIC DNA]</scope>
    <source>
        <strain evidence="2">cv. IRGC 101232</strain>
    </source>
</reference>
<sequence>MADTFVYLRPTNDGTGAPVGTESGGGAPLFYAANNGKDKTLKILLEQLEDVMESNAGLHEKPTVTYARKSPNVSTALTKTQVFVKHPHGTLSLQIDTDKDVCFLKEMVNQRIHLGFSGYFTYQLSTLEAGKPLSSYGIVKDSDIYMRARLHGGKRYRGRRFRGRRKLKTLSQFSLEHRDELLRSVELPDQSTSVELTSLGCTILSSLVHLFTAVFVSGRTWDGTIDMEGLIVVHGRVRIKKTSWEGLNSSRLKSDCARLTSMIREMFVQNNVHPPYLRHLLKKFDTLAGDFLEDHRAAFDLHMSSMSSLNRVNSVYQIRRSFDGWDRMEQHRFRCVANTCKFREDGLNHLYSNHLFRAVIMEGQKMNVRIKSNGIGAFFFIPVPIDQREQLCQLFECNSGVELMVPKYLGDFLAEVVFKFIEEDFDIRDVLMTCSTLGPSVTTSSSDGSSSSDSHSDSTSSPRKRKRSFKKKKPKRCSSSSDSDVSSESTRKRKRRHSTVKKSSRSRHSSSSYADSNASGSASKKRRIHSTVKRSSQRRHSKKCKAR</sequence>
<organism evidence="2">
    <name type="scientific">Oryza brachyantha</name>
    <name type="common">malo sina</name>
    <dbReference type="NCBI Taxonomy" id="4533"/>
    <lineage>
        <taxon>Eukaryota</taxon>
        <taxon>Viridiplantae</taxon>
        <taxon>Streptophyta</taxon>
        <taxon>Embryophyta</taxon>
        <taxon>Tracheophyta</taxon>
        <taxon>Spermatophyta</taxon>
        <taxon>Magnoliopsida</taxon>
        <taxon>Liliopsida</taxon>
        <taxon>Poales</taxon>
        <taxon>Poaceae</taxon>
        <taxon>BOP clade</taxon>
        <taxon>Oryzoideae</taxon>
        <taxon>Oryzeae</taxon>
        <taxon>Oryzinae</taxon>
        <taxon>Oryza</taxon>
    </lineage>
</organism>
<feature type="compositionally biased region" description="Low complexity" evidence="1">
    <location>
        <begin position="440"/>
        <end position="461"/>
    </location>
</feature>
<dbReference type="OMA" id="CVANTCK"/>
<dbReference type="CDD" id="cd17039">
    <property type="entry name" value="Ubl_ubiquitin_like"/>
    <property type="match status" value="1"/>
</dbReference>
<dbReference type="EnsemblPlants" id="OB01G14700.1">
    <property type="protein sequence ID" value="OB01G14700.1"/>
    <property type="gene ID" value="OB01G14700"/>
</dbReference>
<reference evidence="2" key="2">
    <citation type="submission" date="2013-04" db="UniProtKB">
        <authorList>
            <consortium name="EnsemblPlants"/>
        </authorList>
    </citation>
    <scope>IDENTIFICATION</scope>
</reference>
<protein>
    <recommendedName>
        <fullName evidence="4">Ubiquitin-like domain-containing protein</fullName>
    </recommendedName>
</protein>
<proteinExistence type="predicted"/>
<dbReference type="InterPro" id="IPR029071">
    <property type="entry name" value="Ubiquitin-like_domsf"/>
</dbReference>
<dbReference type="HOGENOM" id="CLU_498192_0_0_1"/>
<feature type="compositionally biased region" description="Polar residues" evidence="1">
    <location>
        <begin position="513"/>
        <end position="522"/>
    </location>
</feature>
<feature type="compositionally biased region" description="Basic residues" evidence="1">
    <location>
        <begin position="523"/>
        <end position="547"/>
    </location>
</feature>
<evidence type="ECO:0000256" key="1">
    <source>
        <dbReference type="SAM" id="MobiDB-lite"/>
    </source>
</evidence>
<keyword evidence="3" id="KW-1185">Reference proteome</keyword>
<feature type="region of interest" description="Disordered" evidence="1">
    <location>
        <begin position="440"/>
        <end position="547"/>
    </location>
</feature>